<evidence type="ECO:0000256" key="4">
    <source>
        <dbReference type="ARBA" id="ARBA00022461"/>
    </source>
</evidence>
<keyword evidence="4 12" id="KW-0894">Sodium channel</keyword>
<feature type="transmembrane region" description="Helical" evidence="13">
    <location>
        <begin position="250"/>
        <end position="267"/>
    </location>
</feature>
<dbReference type="GO" id="GO:0015280">
    <property type="term" value="F:ligand-gated sodium channel activity"/>
    <property type="evidence" value="ECO:0007669"/>
    <property type="project" value="TreeGrafter"/>
</dbReference>
<protein>
    <recommendedName>
        <fullName evidence="16">Sodium channel protein Nach</fullName>
    </recommendedName>
</protein>
<dbReference type="PANTHER" id="PTHR11690:SF240">
    <property type="entry name" value="PICKPOCKET 25-RELATED"/>
    <property type="match status" value="1"/>
</dbReference>
<evidence type="ECO:0000256" key="11">
    <source>
        <dbReference type="ARBA" id="ARBA00023303"/>
    </source>
</evidence>
<evidence type="ECO:0000256" key="8">
    <source>
        <dbReference type="ARBA" id="ARBA00023065"/>
    </source>
</evidence>
<keyword evidence="6 13" id="KW-1133">Transmembrane helix</keyword>
<comment type="subcellular location">
    <subcellularLocation>
        <location evidence="1">Membrane</location>
        <topology evidence="1">Multi-pass membrane protein</topology>
    </subcellularLocation>
</comment>
<dbReference type="InterPro" id="IPR001873">
    <property type="entry name" value="ENaC"/>
</dbReference>
<evidence type="ECO:0000256" key="7">
    <source>
        <dbReference type="ARBA" id="ARBA00023053"/>
    </source>
</evidence>
<dbReference type="PANTHER" id="PTHR11690">
    <property type="entry name" value="AMILORIDE-SENSITIVE SODIUM CHANNEL-RELATED"/>
    <property type="match status" value="1"/>
</dbReference>
<dbReference type="AlphaFoldDB" id="A0A9P0B5K7"/>
<keyword evidence="11 12" id="KW-0407">Ion channel</keyword>
<dbReference type="Proteomes" id="UP001154078">
    <property type="component" value="Chromosome 4"/>
</dbReference>
<evidence type="ECO:0000256" key="2">
    <source>
        <dbReference type="ARBA" id="ARBA00007193"/>
    </source>
</evidence>
<organism evidence="14 15">
    <name type="scientific">Brassicogethes aeneus</name>
    <name type="common">Rape pollen beetle</name>
    <name type="synonym">Meligethes aeneus</name>
    <dbReference type="NCBI Taxonomy" id="1431903"/>
    <lineage>
        <taxon>Eukaryota</taxon>
        <taxon>Metazoa</taxon>
        <taxon>Ecdysozoa</taxon>
        <taxon>Arthropoda</taxon>
        <taxon>Hexapoda</taxon>
        <taxon>Insecta</taxon>
        <taxon>Pterygota</taxon>
        <taxon>Neoptera</taxon>
        <taxon>Endopterygota</taxon>
        <taxon>Coleoptera</taxon>
        <taxon>Polyphaga</taxon>
        <taxon>Cucujiformia</taxon>
        <taxon>Nitidulidae</taxon>
        <taxon>Meligethinae</taxon>
        <taxon>Brassicogethes</taxon>
    </lineage>
</organism>
<evidence type="ECO:0000256" key="12">
    <source>
        <dbReference type="RuleBase" id="RU000679"/>
    </source>
</evidence>
<evidence type="ECO:0000256" key="10">
    <source>
        <dbReference type="ARBA" id="ARBA00023201"/>
    </source>
</evidence>
<dbReference type="Gene3D" id="1.10.287.770">
    <property type="entry name" value="YojJ-like"/>
    <property type="match status" value="1"/>
</dbReference>
<keyword evidence="7" id="KW-0915">Sodium</keyword>
<gene>
    <name evidence="14" type="ORF">MELIAE_LOCUS6825</name>
</gene>
<evidence type="ECO:0000313" key="14">
    <source>
        <dbReference type="EMBL" id="CAH0555455.1"/>
    </source>
</evidence>
<comment type="similarity">
    <text evidence="2 12">Belongs to the amiloride-sensitive sodium channel (TC 1.A.6) family.</text>
</comment>
<evidence type="ECO:0000256" key="13">
    <source>
        <dbReference type="SAM" id="Phobius"/>
    </source>
</evidence>
<evidence type="ECO:0000313" key="15">
    <source>
        <dbReference type="Proteomes" id="UP001154078"/>
    </source>
</evidence>
<proteinExistence type="inferred from homology"/>
<keyword evidence="10 12" id="KW-0739">Sodium transport</keyword>
<dbReference type="GO" id="GO:0005886">
    <property type="term" value="C:plasma membrane"/>
    <property type="evidence" value="ECO:0007669"/>
    <property type="project" value="TreeGrafter"/>
</dbReference>
<evidence type="ECO:0000256" key="1">
    <source>
        <dbReference type="ARBA" id="ARBA00004141"/>
    </source>
</evidence>
<name>A0A9P0B5K7_BRAAE</name>
<evidence type="ECO:0000256" key="6">
    <source>
        <dbReference type="ARBA" id="ARBA00022989"/>
    </source>
</evidence>
<keyword evidence="3 12" id="KW-0813">Transport</keyword>
<evidence type="ECO:0000256" key="5">
    <source>
        <dbReference type="ARBA" id="ARBA00022692"/>
    </source>
</evidence>
<evidence type="ECO:0008006" key="16">
    <source>
        <dbReference type="Google" id="ProtNLM"/>
    </source>
</evidence>
<reference evidence="14" key="1">
    <citation type="submission" date="2021-12" db="EMBL/GenBank/DDBJ databases">
        <authorList>
            <person name="King R."/>
        </authorList>
    </citation>
    <scope>NUCLEOTIDE SEQUENCE</scope>
</reference>
<dbReference type="Pfam" id="PF00858">
    <property type="entry name" value="ASC"/>
    <property type="match status" value="2"/>
</dbReference>
<evidence type="ECO:0000256" key="9">
    <source>
        <dbReference type="ARBA" id="ARBA00023136"/>
    </source>
</evidence>
<keyword evidence="8 12" id="KW-0406">Ion transport</keyword>
<feature type="transmembrane region" description="Helical" evidence="13">
    <location>
        <begin position="225"/>
        <end position="244"/>
    </location>
</feature>
<sequence>MTRFTQNPTVISMERDHFSWNTSFPAATICPSNRFDEEKLDAYVEKSSAKNKTYLKLFLQSLSEATYTNFENVLPYYDIPASEFLNILMEIQFTFKPYVTNSGLTGSQYNLTQIMSEMGICYSYNSELAIYNSPGTECRINMANRLCGCVPHFYRQLASDKVCNVSGLHCLSRYKEQLIQGNCQCIANCDEVNYFVEEFDTREWFLGSNLQWGLKYPKMRLKRNVIFGFSDFLVYIGGIAGLFLGCSVLSFIEIVYFFTLRLYWFIVKYHHHHQGRN</sequence>
<dbReference type="OrthoDB" id="6628406at2759"/>
<accession>A0A9P0B5K7</accession>
<keyword evidence="15" id="KW-1185">Reference proteome</keyword>
<dbReference type="EMBL" id="OV121135">
    <property type="protein sequence ID" value="CAH0555455.1"/>
    <property type="molecule type" value="Genomic_DNA"/>
</dbReference>
<evidence type="ECO:0000256" key="3">
    <source>
        <dbReference type="ARBA" id="ARBA00022448"/>
    </source>
</evidence>
<keyword evidence="9 13" id="KW-0472">Membrane</keyword>
<keyword evidence="5 12" id="KW-0812">Transmembrane</keyword>